<reference evidence="2 3" key="1">
    <citation type="journal article" date="2018" name="New Phytol.">
        <title>Phylogenomics of Endogonaceae and evolution of mycorrhizas within Mucoromycota.</title>
        <authorList>
            <person name="Chang Y."/>
            <person name="Desiro A."/>
            <person name="Na H."/>
            <person name="Sandor L."/>
            <person name="Lipzen A."/>
            <person name="Clum A."/>
            <person name="Barry K."/>
            <person name="Grigoriev I.V."/>
            <person name="Martin F.M."/>
            <person name="Stajich J.E."/>
            <person name="Smith M.E."/>
            <person name="Bonito G."/>
            <person name="Spatafora J.W."/>
        </authorList>
    </citation>
    <scope>NUCLEOTIDE SEQUENCE [LARGE SCALE GENOMIC DNA]</scope>
    <source>
        <strain evidence="2 3">AD002</strain>
    </source>
</reference>
<sequence>MNEFEFSDEGSVISRGGSACQNREDAFKVSLLGDLEAGPEQLQGRGGPRAADQGEVAELDGSVGVVGEDGCEDGRRKGRGAGWVGGGIGL</sequence>
<dbReference type="Proteomes" id="UP000274822">
    <property type="component" value="Unassembled WGS sequence"/>
</dbReference>
<protein>
    <submittedName>
        <fullName evidence="2">Uncharacterized protein</fullName>
    </submittedName>
</protein>
<dbReference type="AlphaFoldDB" id="A0A433QZF3"/>
<proteinExistence type="predicted"/>
<evidence type="ECO:0000256" key="1">
    <source>
        <dbReference type="SAM" id="MobiDB-lite"/>
    </source>
</evidence>
<organism evidence="2 3">
    <name type="scientific">Jimgerdemannia flammicorona</name>
    <dbReference type="NCBI Taxonomy" id="994334"/>
    <lineage>
        <taxon>Eukaryota</taxon>
        <taxon>Fungi</taxon>
        <taxon>Fungi incertae sedis</taxon>
        <taxon>Mucoromycota</taxon>
        <taxon>Mucoromycotina</taxon>
        <taxon>Endogonomycetes</taxon>
        <taxon>Endogonales</taxon>
        <taxon>Endogonaceae</taxon>
        <taxon>Jimgerdemannia</taxon>
    </lineage>
</organism>
<name>A0A433QZF3_9FUNG</name>
<gene>
    <name evidence="2" type="ORF">BC938DRAFT_474721</name>
</gene>
<feature type="compositionally biased region" description="Gly residues" evidence="1">
    <location>
        <begin position="80"/>
        <end position="90"/>
    </location>
</feature>
<dbReference type="EMBL" id="RBNJ01000188">
    <property type="protein sequence ID" value="RUS35176.1"/>
    <property type="molecule type" value="Genomic_DNA"/>
</dbReference>
<feature type="region of interest" description="Disordered" evidence="1">
    <location>
        <begin position="61"/>
        <end position="90"/>
    </location>
</feature>
<evidence type="ECO:0000313" key="2">
    <source>
        <dbReference type="EMBL" id="RUS35176.1"/>
    </source>
</evidence>
<comment type="caution">
    <text evidence="2">The sequence shown here is derived from an EMBL/GenBank/DDBJ whole genome shotgun (WGS) entry which is preliminary data.</text>
</comment>
<keyword evidence="3" id="KW-1185">Reference proteome</keyword>
<evidence type="ECO:0000313" key="3">
    <source>
        <dbReference type="Proteomes" id="UP000274822"/>
    </source>
</evidence>
<accession>A0A433QZF3</accession>